<evidence type="ECO:0000313" key="1">
    <source>
        <dbReference type="EMBL" id="CNK49227.1"/>
    </source>
</evidence>
<dbReference type="EMBL" id="CQEH01000001">
    <property type="protein sequence ID" value="CNK49227.1"/>
    <property type="molecule type" value="Genomic_DNA"/>
</dbReference>
<sequence length="70" mass="8147">MSAFGTKATVRLDFAWFNKRGWSLFLWLTIYNTEGYSISIVLLDQFYCWVEIRLIHGLISLLEKAGEQAD</sequence>
<proteinExistence type="predicted"/>
<dbReference type="Proteomes" id="UP000038647">
    <property type="component" value="Unassembled WGS sequence"/>
</dbReference>
<dbReference type="EMBL" id="CQEJ01000022">
    <property type="protein sequence ID" value="CNL56901.1"/>
    <property type="molecule type" value="Genomic_DNA"/>
</dbReference>
<dbReference type="Proteomes" id="UP000041595">
    <property type="component" value="Unassembled WGS sequence"/>
</dbReference>
<evidence type="ECO:0000313" key="4">
    <source>
        <dbReference type="Proteomes" id="UP000041595"/>
    </source>
</evidence>
<organism evidence="2 4">
    <name type="scientific">Yersinia aldovae</name>
    <dbReference type="NCBI Taxonomy" id="29483"/>
    <lineage>
        <taxon>Bacteria</taxon>
        <taxon>Pseudomonadati</taxon>
        <taxon>Pseudomonadota</taxon>
        <taxon>Gammaproteobacteria</taxon>
        <taxon>Enterobacterales</taxon>
        <taxon>Yersiniaceae</taxon>
        <taxon>Yersinia</taxon>
    </lineage>
</organism>
<evidence type="ECO:0000313" key="3">
    <source>
        <dbReference type="Proteomes" id="UP000038647"/>
    </source>
</evidence>
<reference evidence="2 4" key="2">
    <citation type="submission" date="2015-03" db="EMBL/GenBank/DDBJ databases">
        <authorList>
            <person name="Murphy D."/>
        </authorList>
    </citation>
    <scope>NUCLEOTIDE SEQUENCE [LARGE SCALE GENOMIC DNA]</scope>
    <source>
        <strain evidence="2 4">IP06005</strain>
    </source>
</reference>
<evidence type="ECO:0000313" key="2">
    <source>
        <dbReference type="EMBL" id="CNL56901.1"/>
    </source>
</evidence>
<name>A0A0T9UNR5_YERAL</name>
<reference evidence="1 3" key="1">
    <citation type="submission" date="2015-03" db="EMBL/GenBank/DDBJ databases">
        <authorList>
            <consortium name="Pathogen Informatics"/>
            <person name="Murphy D."/>
        </authorList>
    </citation>
    <scope>NUCLEOTIDE SEQUENCE [LARGE SCALE GENOMIC DNA]</scope>
    <source>
        <strain evidence="1 3">IP08791</strain>
    </source>
</reference>
<accession>A0A0T9UNR5</accession>
<protein>
    <submittedName>
        <fullName evidence="2">Uncharacterized protein</fullName>
    </submittedName>
</protein>
<dbReference type="AlphaFoldDB" id="A0A0T9UNR5"/>
<keyword evidence="3" id="KW-1185">Reference proteome</keyword>
<gene>
    <name evidence="2" type="ORF">ERS137965_03404</name>
    <name evidence="1" type="ORF">ERS137966_00411</name>
</gene>